<reference evidence="2" key="2">
    <citation type="journal article" date="2014" name="Nat. Commun.">
        <title>The cavefish genome reveals candidate genes for eye loss.</title>
        <authorList>
            <person name="McGaugh S.E."/>
            <person name="Gross J.B."/>
            <person name="Aken B."/>
            <person name="Blin M."/>
            <person name="Borowsky R."/>
            <person name="Chalopin D."/>
            <person name="Hinaux H."/>
            <person name="Jeffery W.R."/>
            <person name="Keene A."/>
            <person name="Ma L."/>
            <person name="Minx P."/>
            <person name="Murphy D."/>
            <person name="O'Quin K.E."/>
            <person name="Retaux S."/>
            <person name="Rohner N."/>
            <person name="Searle S.M."/>
            <person name="Stahl B.A."/>
            <person name="Tabin C."/>
            <person name="Volff J.N."/>
            <person name="Yoshizawa M."/>
            <person name="Warren W.C."/>
        </authorList>
    </citation>
    <scope>NUCLEOTIDE SEQUENCE [LARGE SCALE GENOMIC DNA]</scope>
    <source>
        <strain evidence="2">female</strain>
    </source>
</reference>
<dbReference type="Proteomes" id="UP000018467">
    <property type="component" value="Unassembled WGS sequence"/>
</dbReference>
<evidence type="ECO:0000313" key="1">
    <source>
        <dbReference type="Ensembl" id="ENSAMXP00000043566.1"/>
    </source>
</evidence>
<protein>
    <submittedName>
        <fullName evidence="1">Uncharacterized protein</fullName>
    </submittedName>
</protein>
<organism evidence="1 2">
    <name type="scientific">Astyanax mexicanus</name>
    <name type="common">Blind cave fish</name>
    <name type="synonym">Astyanax fasciatus mexicanus</name>
    <dbReference type="NCBI Taxonomy" id="7994"/>
    <lineage>
        <taxon>Eukaryota</taxon>
        <taxon>Metazoa</taxon>
        <taxon>Chordata</taxon>
        <taxon>Craniata</taxon>
        <taxon>Vertebrata</taxon>
        <taxon>Euteleostomi</taxon>
        <taxon>Actinopterygii</taxon>
        <taxon>Neopterygii</taxon>
        <taxon>Teleostei</taxon>
        <taxon>Ostariophysi</taxon>
        <taxon>Characiformes</taxon>
        <taxon>Characoidei</taxon>
        <taxon>Acestrorhamphidae</taxon>
        <taxon>Acestrorhamphinae</taxon>
        <taxon>Astyanax</taxon>
    </lineage>
</organism>
<reference evidence="1" key="4">
    <citation type="submission" date="2025-09" db="UniProtKB">
        <authorList>
            <consortium name="Ensembl"/>
        </authorList>
    </citation>
    <scope>IDENTIFICATION</scope>
</reference>
<proteinExistence type="predicted"/>
<dbReference type="InParanoid" id="A0A3B1JPA6"/>
<dbReference type="OrthoDB" id="8578242at2759"/>
<dbReference type="AlphaFoldDB" id="A0A3B1JPA6"/>
<reference evidence="1" key="3">
    <citation type="submission" date="2025-08" db="UniProtKB">
        <authorList>
            <consortium name="Ensembl"/>
        </authorList>
    </citation>
    <scope>IDENTIFICATION</scope>
</reference>
<keyword evidence="2" id="KW-1185">Reference proteome</keyword>
<dbReference type="GeneTree" id="ENSGT01150000287059"/>
<evidence type="ECO:0000313" key="2">
    <source>
        <dbReference type="Proteomes" id="UP000018467"/>
    </source>
</evidence>
<dbReference type="Ensembl" id="ENSAMXT00000041579.1">
    <property type="protein sequence ID" value="ENSAMXP00000043566.1"/>
    <property type="gene ID" value="ENSAMXG00000040705.1"/>
</dbReference>
<sequence length="68" mass="7236">LSFTSITTTVIFIVPDLCGFPPSKAVSVRWITGCFSRSKALCSTNSGDTLCSPMLCTSREKCSLGLSL</sequence>
<name>A0A3B1JPA6_ASTMX</name>
<reference evidence="2" key="1">
    <citation type="submission" date="2013-03" db="EMBL/GenBank/DDBJ databases">
        <authorList>
            <person name="Jeffery W."/>
            <person name="Warren W."/>
            <person name="Wilson R.K."/>
        </authorList>
    </citation>
    <scope>NUCLEOTIDE SEQUENCE</scope>
    <source>
        <strain evidence="2">female</strain>
    </source>
</reference>
<accession>A0A3B1JPA6</accession>
<dbReference type="Bgee" id="ENSAMXG00000040705">
    <property type="expression patterns" value="Expressed in camera-type eye and 7 other cell types or tissues"/>
</dbReference>